<dbReference type="KEGG" id="crb:17874556"/>
<keyword evidence="7" id="KW-0378">Hydrolase</keyword>
<dbReference type="InterPro" id="IPR021109">
    <property type="entry name" value="Peptidase_aspartic_dom_sf"/>
</dbReference>
<reference evidence="12" key="1">
    <citation type="journal article" date="2013" name="Nat. Genet.">
        <title>The Capsella rubella genome and the genomic consequences of rapid mating system evolution.</title>
        <authorList>
            <person name="Slotte T."/>
            <person name="Hazzouri K.M."/>
            <person name="Agren J.A."/>
            <person name="Koenig D."/>
            <person name="Maumus F."/>
            <person name="Guo Y.L."/>
            <person name="Steige K."/>
            <person name="Platts A.E."/>
            <person name="Escobar J.S."/>
            <person name="Newman L.K."/>
            <person name="Wang W."/>
            <person name="Mandakova T."/>
            <person name="Vello E."/>
            <person name="Smith L.M."/>
            <person name="Henz S.R."/>
            <person name="Steffen J."/>
            <person name="Takuno S."/>
            <person name="Brandvain Y."/>
            <person name="Coop G."/>
            <person name="Andolfatto P."/>
            <person name="Hu T.T."/>
            <person name="Blanchette M."/>
            <person name="Clark R.M."/>
            <person name="Quesneville H."/>
            <person name="Nordborg M."/>
            <person name="Gaut B.S."/>
            <person name="Lysak M.A."/>
            <person name="Jenkins J."/>
            <person name="Grimwood J."/>
            <person name="Chapman J."/>
            <person name="Prochnik S."/>
            <person name="Shu S."/>
            <person name="Rokhsar D."/>
            <person name="Schmutz J."/>
            <person name="Weigel D."/>
            <person name="Wright S.I."/>
        </authorList>
    </citation>
    <scope>NUCLEOTIDE SEQUENCE [LARGE SCALE GENOMIC DNA]</scope>
    <source>
        <strain evidence="12">cv. Monte Gargano</strain>
    </source>
</reference>
<dbReference type="InterPro" id="IPR034161">
    <property type="entry name" value="Pepsin-like_plant"/>
</dbReference>
<evidence type="ECO:0000256" key="3">
    <source>
        <dbReference type="ARBA" id="ARBA00022525"/>
    </source>
</evidence>
<name>R0GM99_9BRAS</name>
<dbReference type="InterPro" id="IPR001969">
    <property type="entry name" value="Aspartic_peptidase_AS"/>
</dbReference>
<evidence type="ECO:0000313" key="12">
    <source>
        <dbReference type="Proteomes" id="UP000029121"/>
    </source>
</evidence>
<dbReference type="InterPro" id="IPR051708">
    <property type="entry name" value="Plant_Aspart_Prot_A1"/>
</dbReference>
<dbReference type="PROSITE" id="PS00141">
    <property type="entry name" value="ASP_PROTEASE"/>
    <property type="match status" value="2"/>
</dbReference>
<evidence type="ECO:0000256" key="4">
    <source>
        <dbReference type="ARBA" id="ARBA00022670"/>
    </source>
</evidence>
<dbReference type="SUPFAM" id="SSF50630">
    <property type="entry name" value="Acid proteases"/>
    <property type="match status" value="1"/>
</dbReference>
<dbReference type="OrthoDB" id="2747330at2759"/>
<comment type="similarity">
    <text evidence="2">Belongs to the peptidase A1 family.</text>
</comment>
<accession>R0GM99</accession>
<evidence type="ECO:0000259" key="10">
    <source>
        <dbReference type="PROSITE" id="PS51767"/>
    </source>
</evidence>
<keyword evidence="4" id="KW-0645">Protease</keyword>
<dbReference type="InterPro" id="IPR032799">
    <property type="entry name" value="TAXi_C"/>
</dbReference>
<evidence type="ECO:0000256" key="9">
    <source>
        <dbReference type="SAM" id="SignalP"/>
    </source>
</evidence>
<feature type="domain" description="Peptidase A1" evidence="10">
    <location>
        <begin position="86"/>
        <end position="425"/>
    </location>
</feature>
<dbReference type="Proteomes" id="UP000029121">
    <property type="component" value="Unassembled WGS sequence"/>
</dbReference>
<evidence type="ECO:0000256" key="7">
    <source>
        <dbReference type="ARBA" id="ARBA00022801"/>
    </source>
</evidence>
<organism evidence="11 12">
    <name type="scientific">Capsella rubella</name>
    <dbReference type="NCBI Taxonomy" id="81985"/>
    <lineage>
        <taxon>Eukaryota</taxon>
        <taxon>Viridiplantae</taxon>
        <taxon>Streptophyta</taxon>
        <taxon>Embryophyta</taxon>
        <taxon>Tracheophyta</taxon>
        <taxon>Spermatophyta</taxon>
        <taxon>Magnoliopsida</taxon>
        <taxon>eudicotyledons</taxon>
        <taxon>Gunneridae</taxon>
        <taxon>Pentapetalae</taxon>
        <taxon>rosids</taxon>
        <taxon>malvids</taxon>
        <taxon>Brassicales</taxon>
        <taxon>Brassicaceae</taxon>
        <taxon>Camelineae</taxon>
        <taxon>Capsella</taxon>
    </lineage>
</organism>
<dbReference type="AlphaFoldDB" id="R0GM99"/>
<evidence type="ECO:0000256" key="5">
    <source>
        <dbReference type="ARBA" id="ARBA00022729"/>
    </source>
</evidence>
<gene>
    <name evidence="11" type="ORF">CARUB_v10007923mg</name>
</gene>
<dbReference type="MEROPS" id="A01.A17"/>
<feature type="chain" id="PRO_5004342029" description="Peptidase A1 domain-containing protein" evidence="9">
    <location>
        <begin position="21"/>
        <end position="432"/>
    </location>
</feature>
<feature type="signal peptide" evidence="9">
    <location>
        <begin position="1"/>
        <end position="20"/>
    </location>
</feature>
<evidence type="ECO:0000256" key="6">
    <source>
        <dbReference type="ARBA" id="ARBA00022750"/>
    </source>
</evidence>
<dbReference type="PROSITE" id="PS51767">
    <property type="entry name" value="PEPTIDASE_A1"/>
    <property type="match status" value="1"/>
</dbReference>
<dbReference type="Gene3D" id="2.40.70.10">
    <property type="entry name" value="Acid Proteases"/>
    <property type="match status" value="2"/>
</dbReference>
<proteinExistence type="inferred from homology"/>
<keyword evidence="12" id="KW-1185">Reference proteome</keyword>
<dbReference type="FunFam" id="2.40.70.10:FF:000050">
    <property type="entry name" value="Aspartic proteinase CDR1"/>
    <property type="match status" value="1"/>
</dbReference>
<keyword evidence="6" id="KW-0064">Aspartyl protease</keyword>
<dbReference type="STRING" id="81985.R0GM99"/>
<evidence type="ECO:0000256" key="2">
    <source>
        <dbReference type="ARBA" id="ARBA00007447"/>
    </source>
</evidence>
<dbReference type="GO" id="GO:0006508">
    <property type="term" value="P:proteolysis"/>
    <property type="evidence" value="ECO:0007669"/>
    <property type="project" value="UniProtKB-KW"/>
</dbReference>
<evidence type="ECO:0000256" key="8">
    <source>
        <dbReference type="ARBA" id="ARBA00023180"/>
    </source>
</evidence>
<dbReference type="eggNOG" id="KOG1339">
    <property type="taxonomic scope" value="Eukaryota"/>
</dbReference>
<comment type="subcellular location">
    <subcellularLocation>
        <location evidence="1">Secreted</location>
    </subcellularLocation>
</comment>
<dbReference type="FunFam" id="2.40.70.10:FF:000016">
    <property type="entry name" value="Probable aspartic protease At2g35615"/>
    <property type="match status" value="1"/>
</dbReference>
<keyword evidence="3" id="KW-0964">Secreted</keyword>
<dbReference type="PANTHER" id="PTHR47967">
    <property type="entry name" value="OS07G0603500 PROTEIN-RELATED"/>
    <property type="match status" value="1"/>
</dbReference>
<sequence>MAPLIFTTLFSLLLLSNTNAHTKHGFTVDLIHRDSPKSPFYNPAETSSQRMINAIRRSARSTLQLAKYEASPNSAQSVITSNHGEYLMNISIGTPPFPTLAIADTGSDLIWTQCKPCIKCYRQTAPIFNPKESTTYKNVSCSSSKCRALEDSSCSKAEDTCSFIIAYGDFSYTKGVVAVDTVTLGSTDRRSMSLRNVTIGCGHKNSGKFDPAGSGIIGLGRGSTSLVSQLGKSINGKFSYCLVPLTSQTGLTSKINFGRNGVVSGKGVVSTPLVQKADSPSFYYLTIEAVSVGRKKLHFSGTNNGTGEGNIIIDSGTTLTLFPPEFQQKLEPVVASTIKAHPMQDPSGLLNLCYKNISSFKLPEITIHFKGGDVKLENLNTFVEVAEGLSCFAFSGNDRMTIYGNLAQMNFLVGYDTVSKTMSFKKTNCAKM</sequence>
<dbReference type="Pfam" id="PF14541">
    <property type="entry name" value="TAXi_C"/>
    <property type="match status" value="1"/>
</dbReference>
<protein>
    <recommendedName>
        <fullName evidence="10">Peptidase A1 domain-containing protein</fullName>
    </recommendedName>
</protein>
<dbReference type="PANTHER" id="PTHR47967:SF66">
    <property type="entry name" value="ASPARTIC PROTEINASE CDR1-RELATED"/>
    <property type="match status" value="1"/>
</dbReference>
<dbReference type="InterPro" id="IPR032861">
    <property type="entry name" value="TAXi_N"/>
</dbReference>
<dbReference type="EMBL" id="KB870816">
    <property type="protein sequence ID" value="EOA12328.1"/>
    <property type="molecule type" value="Genomic_DNA"/>
</dbReference>
<evidence type="ECO:0000313" key="11">
    <source>
        <dbReference type="EMBL" id="EOA12328.1"/>
    </source>
</evidence>
<dbReference type="Pfam" id="PF14543">
    <property type="entry name" value="TAXi_N"/>
    <property type="match status" value="1"/>
</dbReference>
<dbReference type="InterPro" id="IPR033121">
    <property type="entry name" value="PEPTIDASE_A1"/>
</dbReference>
<dbReference type="GO" id="GO:0004190">
    <property type="term" value="F:aspartic-type endopeptidase activity"/>
    <property type="evidence" value="ECO:0007669"/>
    <property type="project" value="UniProtKB-KW"/>
</dbReference>
<dbReference type="GO" id="GO:0005576">
    <property type="term" value="C:extracellular region"/>
    <property type="evidence" value="ECO:0007669"/>
    <property type="project" value="UniProtKB-SubCell"/>
</dbReference>
<keyword evidence="8" id="KW-0325">Glycoprotein</keyword>
<dbReference type="CDD" id="cd05476">
    <property type="entry name" value="pepsin_A_like_plant"/>
    <property type="match status" value="1"/>
</dbReference>
<keyword evidence="5 9" id="KW-0732">Signal</keyword>
<evidence type="ECO:0000256" key="1">
    <source>
        <dbReference type="ARBA" id="ARBA00004613"/>
    </source>
</evidence>